<evidence type="ECO:0000313" key="3">
    <source>
        <dbReference type="Proteomes" id="UP000078550"/>
    </source>
</evidence>
<organism evidence="2 3">
    <name type="scientific">Plasmodium ovale wallikeri</name>
    <dbReference type="NCBI Taxonomy" id="864142"/>
    <lineage>
        <taxon>Eukaryota</taxon>
        <taxon>Sar</taxon>
        <taxon>Alveolata</taxon>
        <taxon>Apicomplexa</taxon>
        <taxon>Aconoidasida</taxon>
        <taxon>Haemosporida</taxon>
        <taxon>Plasmodiidae</taxon>
        <taxon>Plasmodium</taxon>
        <taxon>Plasmodium (Plasmodium)</taxon>
    </lineage>
</organism>
<keyword evidence="1" id="KW-0812">Transmembrane</keyword>
<gene>
    <name evidence="2" type="ORF">POVWA2_065100</name>
</gene>
<accession>A0A1A9AD87</accession>
<dbReference type="Proteomes" id="UP000078550">
    <property type="component" value="Unassembled WGS sequence"/>
</dbReference>
<sequence length="212" mass="25115">MCLYTPRIHPKHNIFQEFEKSTGDNNPEVLKIISDLQEKDQNLYATGCLIENAYKYAQLMYTGEDTYYICEYFIDWVNEKKNSYISSGDKCRNIELWDEYIEKIWTQLEKIVEDGNYCSIKTVTHECSKISAHVTGIVVSFFLLATFATVFFLKRNFTAIRQRLHNFLSKNERIRNHIYKYAPKGLFDYSENMDTHLLDERINLSYYSSHNS</sequence>
<protein>
    <submittedName>
        <fullName evidence="2">PIR Superfamily Protein</fullName>
    </submittedName>
</protein>
<feature type="transmembrane region" description="Helical" evidence="1">
    <location>
        <begin position="130"/>
        <end position="153"/>
    </location>
</feature>
<evidence type="ECO:0000313" key="2">
    <source>
        <dbReference type="EMBL" id="SBT54097.1"/>
    </source>
</evidence>
<name>A0A1A9AD87_PLAOA</name>
<dbReference type="EMBL" id="FLRE01000510">
    <property type="protein sequence ID" value="SBT54097.1"/>
    <property type="molecule type" value="Genomic_DNA"/>
</dbReference>
<proteinExistence type="predicted"/>
<reference evidence="3" key="1">
    <citation type="submission" date="2016-05" db="EMBL/GenBank/DDBJ databases">
        <authorList>
            <person name="Naeem Raeece"/>
        </authorList>
    </citation>
    <scope>NUCLEOTIDE SEQUENCE [LARGE SCALE GENOMIC DNA]</scope>
</reference>
<keyword evidence="1" id="KW-0472">Membrane</keyword>
<dbReference type="AlphaFoldDB" id="A0A1A9AD87"/>
<evidence type="ECO:0000256" key="1">
    <source>
        <dbReference type="SAM" id="Phobius"/>
    </source>
</evidence>
<keyword evidence="1" id="KW-1133">Transmembrane helix</keyword>